<dbReference type="AlphaFoldDB" id="A0A4S8MJ67"/>
<dbReference type="OrthoDB" id="3008359at2759"/>
<gene>
    <name evidence="2" type="ORF">K435DRAFT_853036</name>
</gene>
<feature type="region of interest" description="Disordered" evidence="1">
    <location>
        <begin position="177"/>
        <end position="245"/>
    </location>
</feature>
<evidence type="ECO:0000256" key="1">
    <source>
        <dbReference type="SAM" id="MobiDB-lite"/>
    </source>
</evidence>
<name>A0A4S8MJ67_DENBC</name>
<dbReference type="Proteomes" id="UP000297245">
    <property type="component" value="Unassembled WGS sequence"/>
</dbReference>
<dbReference type="EMBL" id="ML179079">
    <property type="protein sequence ID" value="THV02224.1"/>
    <property type="molecule type" value="Genomic_DNA"/>
</dbReference>
<keyword evidence="3" id="KW-1185">Reference proteome</keyword>
<feature type="compositionally biased region" description="Low complexity" evidence="1">
    <location>
        <begin position="194"/>
        <end position="210"/>
    </location>
</feature>
<sequence length="327" mass="36025">MLLDRYVLLGAPGSTPNPGIYSSMQWRPGGFSAPLFPLPIQCTSPDQAHRLNSSLQPWLNEHMSRLRNKPNELHQGFFGLPAFDVICAELNNEHDAFFWAVILGSRGGVFFSTEEAIRSVDTSKPSFKLAFAFNRFEDAVHTLASSGRPLSNFVHEYDPTSDGEAAASIRAIFLEPTQPPVNPTAGNDLAENLVHSPSPSSHNNVPSTPTRSRSRIQSPSPATPTPGHRAGPMTPRSARSPVDNLSVNLSPRVNIVVGATTSIRPTRNWVRYYLNSHALEPLQIEDVEAELEENDDCESFVYAVSRKARLLSGKAARFLWDLKQSNL</sequence>
<organism evidence="2 3">
    <name type="scientific">Dendrothele bispora (strain CBS 962.96)</name>
    <dbReference type="NCBI Taxonomy" id="1314807"/>
    <lineage>
        <taxon>Eukaryota</taxon>
        <taxon>Fungi</taxon>
        <taxon>Dikarya</taxon>
        <taxon>Basidiomycota</taxon>
        <taxon>Agaricomycotina</taxon>
        <taxon>Agaricomycetes</taxon>
        <taxon>Agaricomycetidae</taxon>
        <taxon>Agaricales</taxon>
        <taxon>Agaricales incertae sedis</taxon>
        <taxon>Dendrothele</taxon>
    </lineage>
</organism>
<evidence type="ECO:0000313" key="2">
    <source>
        <dbReference type="EMBL" id="THV02224.1"/>
    </source>
</evidence>
<protein>
    <submittedName>
        <fullName evidence="2">Uncharacterized protein</fullName>
    </submittedName>
</protein>
<accession>A0A4S8MJ67</accession>
<evidence type="ECO:0000313" key="3">
    <source>
        <dbReference type="Proteomes" id="UP000297245"/>
    </source>
</evidence>
<reference evidence="2 3" key="1">
    <citation type="journal article" date="2019" name="Nat. Ecol. Evol.">
        <title>Megaphylogeny resolves global patterns of mushroom evolution.</title>
        <authorList>
            <person name="Varga T."/>
            <person name="Krizsan K."/>
            <person name="Foldi C."/>
            <person name="Dima B."/>
            <person name="Sanchez-Garcia M."/>
            <person name="Sanchez-Ramirez S."/>
            <person name="Szollosi G.J."/>
            <person name="Szarkandi J.G."/>
            <person name="Papp V."/>
            <person name="Albert L."/>
            <person name="Andreopoulos W."/>
            <person name="Angelini C."/>
            <person name="Antonin V."/>
            <person name="Barry K.W."/>
            <person name="Bougher N.L."/>
            <person name="Buchanan P."/>
            <person name="Buyck B."/>
            <person name="Bense V."/>
            <person name="Catcheside P."/>
            <person name="Chovatia M."/>
            <person name="Cooper J."/>
            <person name="Damon W."/>
            <person name="Desjardin D."/>
            <person name="Finy P."/>
            <person name="Geml J."/>
            <person name="Haridas S."/>
            <person name="Hughes K."/>
            <person name="Justo A."/>
            <person name="Karasinski D."/>
            <person name="Kautmanova I."/>
            <person name="Kiss B."/>
            <person name="Kocsube S."/>
            <person name="Kotiranta H."/>
            <person name="LaButti K.M."/>
            <person name="Lechner B.E."/>
            <person name="Liimatainen K."/>
            <person name="Lipzen A."/>
            <person name="Lukacs Z."/>
            <person name="Mihaltcheva S."/>
            <person name="Morgado L.N."/>
            <person name="Niskanen T."/>
            <person name="Noordeloos M.E."/>
            <person name="Ohm R.A."/>
            <person name="Ortiz-Santana B."/>
            <person name="Ovrebo C."/>
            <person name="Racz N."/>
            <person name="Riley R."/>
            <person name="Savchenko A."/>
            <person name="Shiryaev A."/>
            <person name="Soop K."/>
            <person name="Spirin V."/>
            <person name="Szebenyi C."/>
            <person name="Tomsovsky M."/>
            <person name="Tulloss R.E."/>
            <person name="Uehling J."/>
            <person name="Grigoriev I.V."/>
            <person name="Vagvolgyi C."/>
            <person name="Papp T."/>
            <person name="Martin F.M."/>
            <person name="Miettinen O."/>
            <person name="Hibbett D.S."/>
            <person name="Nagy L.G."/>
        </authorList>
    </citation>
    <scope>NUCLEOTIDE SEQUENCE [LARGE SCALE GENOMIC DNA]</scope>
    <source>
        <strain evidence="2 3">CBS 962.96</strain>
    </source>
</reference>
<proteinExistence type="predicted"/>